<dbReference type="EMBL" id="ML178852">
    <property type="protein sequence ID" value="TFK96945.1"/>
    <property type="molecule type" value="Genomic_DNA"/>
</dbReference>
<gene>
    <name evidence="4" type="ORF">BDV98DRAFT_658834</name>
</gene>
<dbReference type="OrthoDB" id="3265734at2759"/>
<protein>
    <submittedName>
        <fullName evidence="4">Uncharacterized protein</fullName>
    </submittedName>
</protein>
<feature type="signal peptide" evidence="3">
    <location>
        <begin position="1"/>
        <end position="27"/>
    </location>
</feature>
<evidence type="ECO:0000256" key="1">
    <source>
        <dbReference type="SAM" id="MobiDB-lite"/>
    </source>
</evidence>
<name>A0A5C3Q4C8_9AGAR</name>
<feature type="region of interest" description="Disordered" evidence="1">
    <location>
        <begin position="345"/>
        <end position="377"/>
    </location>
</feature>
<feature type="compositionally biased region" description="Polar residues" evidence="1">
    <location>
        <begin position="349"/>
        <end position="364"/>
    </location>
</feature>
<feature type="region of interest" description="Disordered" evidence="1">
    <location>
        <begin position="428"/>
        <end position="447"/>
    </location>
</feature>
<evidence type="ECO:0000256" key="3">
    <source>
        <dbReference type="SAM" id="SignalP"/>
    </source>
</evidence>
<feature type="chain" id="PRO_5023021360" evidence="3">
    <location>
        <begin position="28"/>
        <end position="497"/>
    </location>
</feature>
<keyword evidence="5" id="KW-1185">Reference proteome</keyword>
<keyword evidence="2" id="KW-1133">Transmembrane helix</keyword>
<accession>A0A5C3Q4C8</accession>
<organism evidence="4 5">
    <name type="scientific">Pterulicium gracile</name>
    <dbReference type="NCBI Taxonomy" id="1884261"/>
    <lineage>
        <taxon>Eukaryota</taxon>
        <taxon>Fungi</taxon>
        <taxon>Dikarya</taxon>
        <taxon>Basidiomycota</taxon>
        <taxon>Agaricomycotina</taxon>
        <taxon>Agaricomycetes</taxon>
        <taxon>Agaricomycetidae</taxon>
        <taxon>Agaricales</taxon>
        <taxon>Pleurotineae</taxon>
        <taxon>Pterulaceae</taxon>
        <taxon>Pterulicium</taxon>
    </lineage>
</organism>
<feature type="region of interest" description="Disordered" evidence="1">
    <location>
        <begin position="474"/>
        <end position="497"/>
    </location>
</feature>
<feature type="region of interest" description="Disordered" evidence="1">
    <location>
        <begin position="195"/>
        <end position="216"/>
    </location>
</feature>
<keyword evidence="2" id="KW-0472">Membrane</keyword>
<keyword evidence="2" id="KW-0812">Transmembrane</keyword>
<evidence type="ECO:0000313" key="4">
    <source>
        <dbReference type="EMBL" id="TFK96945.1"/>
    </source>
</evidence>
<reference evidence="4 5" key="1">
    <citation type="journal article" date="2019" name="Nat. Ecol. Evol.">
        <title>Megaphylogeny resolves global patterns of mushroom evolution.</title>
        <authorList>
            <person name="Varga T."/>
            <person name="Krizsan K."/>
            <person name="Foldi C."/>
            <person name="Dima B."/>
            <person name="Sanchez-Garcia M."/>
            <person name="Sanchez-Ramirez S."/>
            <person name="Szollosi G.J."/>
            <person name="Szarkandi J.G."/>
            <person name="Papp V."/>
            <person name="Albert L."/>
            <person name="Andreopoulos W."/>
            <person name="Angelini C."/>
            <person name="Antonin V."/>
            <person name="Barry K.W."/>
            <person name="Bougher N.L."/>
            <person name="Buchanan P."/>
            <person name="Buyck B."/>
            <person name="Bense V."/>
            <person name="Catcheside P."/>
            <person name="Chovatia M."/>
            <person name="Cooper J."/>
            <person name="Damon W."/>
            <person name="Desjardin D."/>
            <person name="Finy P."/>
            <person name="Geml J."/>
            <person name="Haridas S."/>
            <person name="Hughes K."/>
            <person name="Justo A."/>
            <person name="Karasinski D."/>
            <person name="Kautmanova I."/>
            <person name="Kiss B."/>
            <person name="Kocsube S."/>
            <person name="Kotiranta H."/>
            <person name="LaButti K.M."/>
            <person name="Lechner B.E."/>
            <person name="Liimatainen K."/>
            <person name="Lipzen A."/>
            <person name="Lukacs Z."/>
            <person name="Mihaltcheva S."/>
            <person name="Morgado L.N."/>
            <person name="Niskanen T."/>
            <person name="Noordeloos M.E."/>
            <person name="Ohm R.A."/>
            <person name="Ortiz-Santana B."/>
            <person name="Ovrebo C."/>
            <person name="Racz N."/>
            <person name="Riley R."/>
            <person name="Savchenko A."/>
            <person name="Shiryaev A."/>
            <person name="Soop K."/>
            <person name="Spirin V."/>
            <person name="Szebenyi C."/>
            <person name="Tomsovsky M."/>
            <person name="Tulloss R.E."/>
            <person name="Uehling J."/>
            <person name="Grigoriev I.V."/>
            <person name="Vagvolgyi C."/>
            <person name="Papp T."/>
            <person name="Martin F.M."/>
            <person name="Miettinen O."/>
            <person name="Hibbett D.S."/>
            <person name="Nagy L.G."/>
        </authorList>
    </citation>
    <scope>NUCLEOTIDE SEQUENCE [LARGE SCALE GENOMIC DNA]</scope>
    <source>
        <strain evidence="4 5">CBS 309.79</strain>
    </source>
</reference>
<evidence type="ECO:0000256" key="2">
    <source>
        <dbReference type="SAM" id="Phobius"/>
    </source>
</evidence>
<dbReference type="STRING" id="1884261.A0A5C3Q4C8"/>
<proteinExistence type="predicted"/>
<feature type="compositionally biased region" description="Polar residues" evidence="1">
    <location>
        <begin position="205"/>
        <end position="216"/>
    </location>
</feature>
<sequence length="497" mass="53935">MWHITSGNNRLSRTTFSLSLFMSSTSSVQVLVDDTSPRISYSTIGNPWHTSGSFEVEYNSTTHGTKAQRTASFSFSFNGTSVGVFTTVPHFEFQTSVAPNVACEVDGTSIPSFPPEFNSGEAQYHYLSCQSPSLAGPAEHMLTVNIETFDTQYWLDYIIYANNLEQDVLIGPDNAKVHIMEDDSDARIEFHPPEAWSRRDGLPQHANTSRSTNTGGATATYRFMGTGIEVYGTLEVEDSTLFPFTAAFSIDGESAGRYRSPDLVERAMYRMPLFTSGGLSEAEHTLVVTYQSDGARMMYLVFELDIQSDGALTKSTLITAQDYFVHTITPSLLLFSPSPSVPSASTPSCIESSSTTPAQATDGGTVSRDPRSGAEKQQPNVAVIAGATIGAAALVIVLIIASVLLCRRKQRGAAQALHDSEHRVDVYSKQVIPTDNARSGGGDRPARFRKEGAVVSHATSHPQRRQHVDGGVQLASASNNGSHLEDDFPPVYQPTYN</sequence>
<evidence type="ECO:0000313" key="5">
    <source>
        <dbReference type="Proteomes" id="UP000305067"/>
    </source>
</evidence>
<dbReference type="AlphaFoldDB" id="A0A5C3Q4C8"/>
<keyword evidence="3" id="KW-0732">Signal</keyword>
<feature type="transmembrane region" description="Helical" evidence="2">
    <location>
        <begin position="381"/>
        <end position="405"/>
    </location>
</feature>
<dbReference type="Gene3D" id="2.60.120.260">
    <property type="entry name" value="Galactose-binding domain-like"/>
    <property type="match status" value="1"/>
</dbReference>
<dbReference type="Proteomes" id="UP000305067">
    <property type="component" value="Unassembled WGS sequence"/>
</dbReference>